<feature type="signal peptide" evidence="2">
    <location>
        <begin position="1"/>
        <end position="27"/>
    </location>
</feature>
<keyword evidence="5" id="KW-1185">Reference proteome</keyword>
<feature type="compositionally biased region" description="Gly residues" evidence="1">
    <location>
        <begin position="30"/>
        <end position="41"/>
    </location>
</feature>
<organism evidence="4 5">
    <name type="scientific">Kitasatospora terrestris</name>
    <dbReference type="NCBI Taxonomy" id="258051"/>
    <lineage>
        <taxon>Bacteria</taxon>
        <taxon>Bacillati</taxon>
        <taxon>Actinomycetota</taxon>
        <taxon>Actinomycetes</taxon>
        <taxon>Kitasatosporales</taxon>
        <taxon>Streptomycetaceae</taxon>
        <taxon>Kitasatospora</taxon>
    </lineage>
</organism>
<evidence type="ECO:0000313" key="4">
    <source>
        <dbReference type="EMBL" id="GAA4881854.1"/>
    </source>
</evidence>
<accession>A0ABP9ENI1</accession>
<dbReference type="Pfam" id="PF13360">
    <property type="entry name" value="PQQ_2"/>
    <property type="match status" value="1"/>
</dbReference>
<comment type="caution">
    <text evidence="4">The sequence shown here is derived from an EMBL/GenBank/DDBJ whole genome shotgun (WGS) entry which is preliminary data.</text>
</comment>
<name>A0ABP9ENI1_9ACTN</name>
<evidence type="ECO:0000259" key="3">
    <source>
        <dbReference type="Pfam" id="PF13360"/>
    </source>
</evidence>
<feature type="compositionally biased region" description="Low complexity" evidence="1">
    <location>
        <begin position="49"/>
        <end position="58"/>
    </location>
</feature>
<feature type="chain" id="PRO_5047477776" description="Pyrrolo-quinoline quinone repeat domain-containing protein" evidence="2">
    <location>
        <begin position="28"/>
        <end position="477"/>
    </location>
</feature>
<keyword evidence="2" id="KW-0732">Signal</keyword>
<dbReference type="InterPro" id="IPR015943">
    <property type="entry name" value="WD40/YVTN_repeat-like_dom_sf"/>
</dbReference>
<proteinExistence type="predicted"/>
<evidence type="ECO:0000313" key="5">
    <source>
        <dbReference type="Proteomes" id="UP001501752"/>
    </source>
</evidence>
<dbReference type="RefSeq" id="WP_345701199.1">
    <property type="nucleotide sequence ID" value="NZ_BAABIS010000001.1"/>
</dbReference>
<dbReference type="EMBL" id="BAABIS010000001">
    <property type="protein sequence ID" value="GAA4881854.1"/>
    <property type="molecule type" value="Genomic_DNA"/>
</dbReference>
<evidence type="ECO:0000256" key="2">
    <source>
        <dbReference type="SAM" id="SignalP"/>
    </source>
</evidence>
<dbReference type="InterPro" id="IPR018391">
    <property type="entry name" value="PQQ_b-propeller_rpt"/>
</dbReference>
<feature type="region of interest" description="Disordered" evidence="1">
    <location>
        <begin position="30"/>
        <end position="69"/>
    </location>
</feature>
<evidence type="ECO:0000256" key="1">
    <source>
        <dbReference type="SAM" id="MobiDB-lite"/>
    </source>
</evidence>
<dbReference type="PROSITE" id="PS51257">
    <property type="entry name" value="PROKAR_LIPOPROTEIN"/>
    <property type="match status" value="1"/>
</dbReference>
<dbReference type="SUPFAM" id="SSF50998">
    <property type="entry name" value="Quinoprotein alcohol dehydrogenase-like"/>
    <property type="match status" value="2"/>
</dbReference>
<reference evidence="5" key="1">
    <citation type="journal article" date="2019" name="Int. J. Syst. Evol. Microbiol.">
        <title>The Global Catalogue of Microorganisms (GCM) 10K type strain sequencing project: providing services to taxonomists for standard genome sequencing and annotation.</title>
        <authorList>
            <consortium name="The Broad Institute Genomics Platform"/>
            <consortium name="The Broad Institute Genome Sequencing Center for Infectious Disease"/>
            <person name="Wu L."/>
            <person name="Ma J."/>
        </authorList>
    </citation>
    <scope>NUCLEOTIDE SEQUENCE [LARGE SCALE GENOMIC DNA]</scope>
    <source>
        <strain evidence="5">JCM 13006</strain>
    </source>
</reference>
<dbReference type="SMART" id="SM00564">
    <property type="entry name" value="PQQ"/>
    <property type="match status" value="2"/>
</dbReference>
<dbReference type="Gene3D" id="2.130.10.10">
    <property type="entry name" value="YVTN repeat-like/Quinoprotein amine dehydrogenase"/>
    <property type="match status" value="2"/>
</dbReference>
<sequence>MPRHRWADPLSAGVCALALLLGGCASGSGGTPGTPNGGTGASPGPSSPGPSELTAGPRGPTPAAPGDWTQYHRDALRTGTVPDLPAAGAPARTWAAHLDGAVYGQPLLVGGRVLAATENNTVYALDPSGGTVLWSRNLGAPARESELPCGNIDPLGITSTPVYDPATGLLFVLAELAGGRHRLTGLDAATGEVVVSRDAEPPVGDRTAHQQRAALALWDGRVVIAYGGLYGDCGDYRGTVLSVPATGAGEIRAYTVPTGREGGIWASGGPVVDGDRLLLSVGNGESTGGGHDGSDSVLSLTPELTRADFFAPATWAEDNAADLDLGSLAPVRVGPYVLAVGKRGTGYLLDAKNLGGIGGEKARADVCPAFGGAAVDGTTVYVPCEDGLVRLAVGADASLHVDWRLPLGRGGSPVVGGGAVWVLDWRAATLHTVDPASGRVLHTVDVGAKVPNFASPVLVGDQVLVGTADGVTAFRTR</sequence>
<feature type="domain" description="Pyrrolo-quinoline quinone repeat" evidence="3">
    <location>
        <begin position="93"/>
        <end position="284"/>
    </location>
</feature>
<dbReference type="InterPro" id="IPR011047">
    <property type="entry name" value="Quinoprotein_ADH-like_sf"/>
</dbReference>
<protein>
    <recommendedName>
        <fullName evidence="3">Pyrrolo-quinoline quinone repeat domain-containing protein</fullName>
    </recommendedName>
</protein>
<dbReference type="PANTHER" id="PTHR34512">
    <property type="entry name" value="CELL SURFACE PROTEIN"/>
    <property type="match status" value="1"/>
</dbReference>
<dbReference type="InterPro" id="IPR002372">
    <property type="entry name" value="PQQ_rpt_dom"/>
</dbReference>
<dbReference type="Proteomes" id="UP001501752">
    <property type="component" value="Unassembled WGS sequence"/>
</dbReference>
<gene>
    <name evidence="4" type="ORF">GCM10023235_72910</name>
</gene>
<dbReference type="PANTHER" id="PTHR34512:SF30">
    <property type="entry name" value="OUTER MEMBRANE PROTEIN ASSEMBLY FACTOR BAMB"/>
    <property type="match status" value="1"/>
</dbReference>